<evidence type="ECO:0000256" key="2">
    <source>
        <dbReference type="ARBA" id="ARBA00023125"/>
    </source>
</evidence>
<evidence type="ECO:0000259" key="4">
    <source>
        <dbReference type="PROSITE" id="PS01124"/>
    </source>
</evidence>
<organism evidence="5 6">
    <name type="scientific">Parasphingorhabdus litoris</name>
    <dbReference type="NCBI Taxonomy" id="394733"/>
    <lineage>
        <taxon>Bacteria</taxon>
        <taxon>Pseudomonadati</taxon>
        <taxon>Pseudomonadota</taxon>
        <taxon>Alphaproteobacteria</taxon>
        <taxon>Sphingomonadales</taxon>
        <taxon>Sphingomonadaceae</taxon>
        <taxon>Parasphingorhabdus</taxon>
    </lineage>
</organism>
<proteinExistence type="predicted"/>
<dbReference type="EMBL" id="BAAAEM010000002">
    <property type="protein sequence ID" value="GAA0479403.1"/>
    <property type="molecule type" value="Genomic_DNA"/>
</dbReference>
<protein>
    <recommendedName>
        <fullName evidence="4">HTH araC/xylS-type domain-containing protein</fullName>
    </recommendedName>
</protein>
<dbReference type="PROSITE" id="PS01124">
    <property type="entry name" value="HTH_ARAC_FAMILY_2"/>
    <property type="match status" value="1"/>
</dbReference>
<evidence type="ECO:0000256" key="3">
    <source>
        <dbReference type="ARBA" id="ARBA00023163"/>
    </source>
</evidence>
<keyword evidence="6" id="KW-1185">Reference proteome</keyword>
<evidence type="ECO:0000313" key="5">
    <source>
        <dbReference type="EMBL" id="GAA0479403.1"/>
    </source>
</evidence>
<feature type="domain" description="HTH araC/xylS-type" evidence="4">
    <location>
        <begin position="16"/>
        <end position="114"/>
    </location>
</feature>
<dbReference type="SUPFAM" id="SSF46689">
    <property type="entry name" value="Homeodomain-like"/>
    <property type="match status" value="1"/>
</dbReference>
<name>A0ABN1ALF1_9SPHN</name>
<evidence type="ECO:0000256" key="1">
    <source>
        <dbReference type="ARBA" id="ARBA00023015"/>
    </source>
</evidence>
<dbReference type="Gene3D" id="1.10.10.60">
    <property type="entry name" value="Homeodomain-like"/>
    <property type="match status" value="1"/>
</dbReference>
<accession>A0ABN1ALF1</accession>
<dbReference type="InterPro" id="IPR018060">
    <property type="entry name" value="HTH_AraC"/>
</dbReference>
<evidence type="ECO:0000313" key="6">
    <source>
        <dbReference type="Proteomes" id="UP001500713"/>
    </source>
</evidence>
<keyword evidence="1" id="KW-0805">Transcription regulation</keyword>
<gene>
    <name evidence="5" type="ORF">GCM10009096_21860</name>
</gene>
<dbReference type="InterPro" id="IPR009057">
    <property type="entry name" value="Homeodomain-like_sf"/>
</dbReference>
<keyword evidence="2" id="KW-0238">DNA-binding</keyword>
<dbReference type="PANTHER" id="PTHR47894:SF4">
    <property type="entry name" value="HTH-TYPE TRANSCRIPTIONAL REGULATOR GADX"/>
    <property type="match status" value="1"/>
</dbReference>
<dbReference type="SMART" id="SM00342">
    <property type="entry name" value="HTH_ARAC"/>
    <property type="match status" value="1"/>
</dbReference>
<keyword evidence="3" id="KW-0804">Transcription</keyword>
<comment type="caution">
    <text evidence="5">The sequence shown here is derived from an EMBL/GenBank/DDBJ whole genome shotgun (WGS) entry which is preliminary data.</text>
</comment>
<reference evidence="5 6" key="1">
    <citation type="journal article" date="2019" name="Int. J. Syst. Evol. Microbiol.">
        <title>The Global Catalogue of Microorganisms (GCM) 10K type strain sequencing project: providing services to taxonomists for standard genome sequencing and annotation.</title>
        <authorList>
            <consortium name="The Broad Institute Genomics Platform"/>
            <consortium name="The Broad Institute Genome Sequencing Center for Infectious Disease"/>
            <person name="Wu L."/>
            <person name="Ma J."/>
        </authorList>
    </citation>
    <scope>NUCLEOTIDE SEQUENCE [LARGE SCALE GENOMIC DNA]</scope>
    <source>
        <strain evidence="5 6">JCM 14162</strain>
    </source>
</reference>
<sequence>MCVFHAEDKQAIPLANLSYEYLFYLLDKSGLSLDAAAETFGMAERTMRRKLVAEGASFRQILERVRRDACQLYFLEGTRSLSEIATKLGYSELSAFTRAYTSWHGRSPSRDLAAHIALAA</sequence>
<dbReference type="Pfam" id="PF12833">
    <property type="entry name" value="HTH_18"/>
    <property type="match status" value="1"/>
</dbReference>
<dbReference type="Proteomes" id="UP001500713">
    <property type="component" value="Unassembled WGS sequence"/>
</dbReference>
<dbReference type="PANTHER" id="PTHR47894">
    <property type="entry name" value="HTH-TYPE TRANSCRIPTIONAL REGULATOR GADX"/>
    <property type="match status" value="1"/>
</dbReference>